<dbReference type="Proteomes" id="UP001166021">
    <property type="component" value="Unassembled WGS sequence"/>
</dbReference>
<keyword evidence="3" id="KW-1185">Reference proteome</keyword>
<accession>A0ABR7V7K6</accession>
<dbReference type="PROSITE" id="PS51819">
    <property type="entry name" value="VOC"/>
    <property type="match status" value="1"/>
</dbReference>
<dbReference type="InterPro" id="IPR037523">
    <property type="entry name" value="VOC_core"/>
</dbReference>
<evidence type="ECO:0000259" key="1">
    <source>
        <dbReference type="PROSITE" id="PS51819"/>
    </source>
</evidence>
<dbReference type="InterPro" id="IPR004360">
    <property type="entry name" value="Glyas_Fos-R_dOase_dom"/>
</dbReference>
<organism evidence="2 3">
    <name type="scientific">Maribacter aquimaris</name>
    <dbReference type="NCBI Taxonomy" id="2737171"/>
    <lineage>
        <taxon>Bacteria</taxon>
        <taxon>Pseudomonadati</taxon>
        <taxon>Bacteroidota</taxon>
        <taxon>Flavobacteriia</taxon>
        <taxon>Flavobacteriales</taxon>
        <taxon>Flavobacteriaceae</taxon>
        <taxon>Maribacter</taxon>
    </lineage>
</organism>
<evidence type="ECO:0000313" key="2">
    <source>
        <dbReference type="EMBL" id="MBD0779915.1"/>
    </source>
</evidence>
<reference evidence="2" key="1">
    <citation type="submission" date="2020-05" db="EMBL/GenBank/DDBJ databases">
        <title>The draft genome sequence of Maribacter sp. ANRC-HE7.</title>
        <authorList>
            <person name="Mu L."/>
        </authorList>
    </citation>
    <scope>NUCLEOTIDE SEQUENCE</scope>
    <source>
        <strain evidence="2">ANRC-HE7</strain>
    </source>
</reference>
<dbReference type="PANTHER" id="PTHR36113">
    <property type="entry name" value="LYASE, PUTATIVE-RELATED-RELATED"/>
    <property type="match status" value="1"/>
</dbReference>
<dbReference type="Gene3D" id="3.10.180.10">
    <property type="entry name" value="2,3-Dihydroxybiphenyl 1,2-Dioxygenase, domain 1"/>
    <property type="match status" value="1"/>
</dbReference>
<sequence>MKIEHLAIWVQDLERIKDFYGTYFGALAGEKYHNPNKNFTSYFLSFNEGPRLELMHRPDIAHRLGDVQELTGLTHFAVSVGSKERVDALTDRLRNSGFKIVGEPRTTGDGYYESVVLDPENNRIEITE</sequence>
<dbReference type="InterPro" id="IPR029068">
    <property type="entry name" value="Glyas_Bleomycin-R_OHBP_Dase"/>
</dbReference>
<dbReference type="PANTHER" id="PTHR36113:SF1">
    <property type="entry name" value="GLYOXALASE_BLEOMYCIN RESISTANCE PROTEIN_DIOXYGENASE"/>
    <property type="match status" value="1"/>
</dbReference>
<dbReference type="Pfam" id="PF00903">
    <property type="entry name" value="Glyoxalase"/>
    <property type="match status" value="1"/>
</dbReference>
<dbReference type="InterPro" id="IPR051332">
    <property type="entry name" value="Fosfomycin_Res_Enzymes"/>
</dbReference>
<name>A0ABR7V7K6_9FLAO</name>
<dbReference type="EMBL" id="JABTCF010000016">
    <property type="protein sequence ID" value="MBD0779915.1"/>
    <property type="molecule type" value="Genomic_DNA"/>
</dbReference>
<proteinExistence type="predicted"/>
<evidence type="ECO:0000313" key="3">
    <source>
        <dbReference type="Proteomes" id="UP001166021"/>
    </source>
</evidence>
<feature type="domain" description="VOC" evidence="1">
    <location>
        <begin position="2"/>
        <end position="128"/>
    </location>
</feature>
<gene>
    <name evidence="2" type="ORF">HPE56_19120</name>
</gene>
<protein>
    <submittedName>
        <fullName evidence="2">VOC family protein</fullName>
    </submittedName>
</protein>
<comment type="caution">
    <text evidence="2">The sequence shown here is derived from an EMBL/GenBank/DDBJ whole genome shotgun (WGS) entry which is preliminary data.</text>
</comment>
<dbReference type="SUPFAM" id="SSF54593">
    <property type="entry name" value="Glyoxalase/Bleomycin resistance protein/Dihydroxybiphenyl dioxygenase"/>
    <property type="match status" value="1"/>
</dbReference>
<dbReference type="RefSeq" id="WP_188245345.1">
    <property type="nucleotide sequence ID" value="NZ_JABTCF010000016.1"/>
</dbReference>